<dbReference type="Proteomes" id="UP000499080">
    <property type="component" value="Unassembled WGS sequence"/>
</dbReference>
<gene>
    <name evidence="1" type="ORF">AVEN_208437_1</name>
</gene>
<dbReference type="AlphaFoldDB" id="A0A4Y2EG84"/>
<evidence type="ECO:0000313" key="1">
    <source>
        <dbReference type="EMBL" id="GBM27276.1"/>
    </source>
</evidence>
<dbReference type="EMBL" id="BGPR01000580">
    <property type="protein sequence ID" value="GBM27276.1"/>
    <property type="molecule type" value="Genomic_DNA"/>
</dbReference>
<organism evidence="1 2">
    <name type="scientific">Araneus ventricosus</name>
    <name type="common">Orbweaver spider</name>
    <name type="synonym">Epeira ventricosa</name>
    <dbReference type="NCBI Taxonomy" id="182803"/>
    <lineage>
        <taxon>Eukaryota</taxon>
        <taxon>Metazoa</taxon>
        <taxon>Ecdysozoa</taxon>
        <taxon>Arthropoda</taxon>
        <taxon>Chelicerata</taxon>
        <taxon>Arachnida</taxon>
        <taxon>Araneae</taxon>
        <taxon>Araneomorphae</taxon>
        <taxon>Entelegynae</taxon>
        <taxon>Araneoidea</taxon>
        <taxon>Araneidae</taxon>
        <taxon>Araneus</taxon>
    </lineage>
</organism>
<evidence type="ECO:0000313" key="2">
    <source>
        <dbReference type="Proteomes" id="UP000499080"/>
    </source>
</evidence>
<proteinExistence type="predicted"/>
<sequence>MEACDGCYHSLRGALFQHWRGLRWRPPSQRRWLSWGMGGLRHGYLLRGVFQHGGLMDTLQRMRLFQHGRHVEATFFVR</sequence>
<accession>A0A4Y2EG84</accession>
<reference evidence="1 2" key="1">
    <citation type="journal article" date="2019" name="Sci. Rep.">
        <title>Orb-weaving spider Araneus ventricosus genome elucidates the spidroin gene catalogue.</title>
        <authorList>
            <person name="Kono N."/>
            <person name="Nakamura H."/>
            <person name="Ohtoshi R."/>
            <person name="Moran D.A.P."/>
            <person name="Shinohara A."/>
            <person name="Yoshida Y."/>
            <person name="Fujiwara M."/>
            <person name="Mori M."/>
            <person name="Tomita M."/>
            <person name="Arakawa K."/>
        </authorList>
    </citation>
    <scope>NUCLEOTIDE SEQUENCE [LARGE SCALE GENOMIC DNA]</scope>
</reference>
<name>A0A4Y2EG84_ARAVE</name>
<comment type="caution">
    <text evidence="1">The sequence shown here is derived from an EMBL/GenBank/DDBJ whole genome shotgun (WGS) entry which is preliminary data.</text>
</comment>
<protein>
    <submittedName>
        <fullName evidence="1">Uncharacterized protein</fullName>
    </submittedName>
</protein>
<keyword evidence="2" id="KW-1185">Reference proteome</keyword>